<reference evidence="1" key="1">
    <citation type="journal article" date="2018" name="Int. J. Syst. Evol. Microbiol.">
        <title>Carboxylicivirga sediminis sp. nov., isolated from coastal sediment.</title>
        <authorList>
            <person name="Wang F.Q."/>
            <person name="Ren L.H."/>
            <person name="Zou R.J."/>
            <person name="Sun Y.Z."/>
            <person name="Liu X.J."/>
            <person name="Jiang F."/>
            <person name="Liu L.J."/>
        </authorList>
    </citation>
    <scope>NUCLEOTIDE SEQUENCE</scope>
    <source>
        <strain evidence="1">JR1</strain>
    </source>
</reference>
<dbReference type="Proteomes" id="UP000679220">
    <property type="component" value="Unassembled WGS sequence"/>
</dbReference>
<protein>
    <submittedName>
        <fullName evidence="1">Uncharacterized protein</fullName>
    </submittedName>
</protein>
<gene>
    <name evidence="1" type="ORF">KDU71_15630</name>
</gene>
<proteinExistence type="predicted"/>
<sequence length="46" mass="5338">MDIVCWREFVTRAIYYSAVERKLNSTNYKLALAVNFFLKEGASFDG</sequence>
<organism evidence="1 2">
    <name type="scientific">Carboxylicivirga sediminis</name>
    <dbReference type="NCBI Taxonomy" id="2006564"/>
    <lineage>
        <taxon>Bacteria</taxon>
        <taxon>Pseudomonadati</taxon>
        <taxon>Bacteroidota</taxon>
        <taxon>Bacteroidia</taxon>
        <taxon>Marinilabiliales</taxon>
        <taxon>Marinilabiliaceae</taxon>
        <taxon>Carboxylicivirga</taxon>
    </lineage>
</organism>
<dbReference type="RefSeq" id="WP_212192030.1">
    <property type="nucleotide sequence ID" value="NZ_JAGTAR010000025.1"/>
</dbReference>
<dbReference type="AlphaFoldDB" id="A0A941F528"/>
<comment type="caution">
    <text evidence="1">The sequence shown here is derived from an EMBL/GenBank/DDBJ whole genome shotgun (WGS) entry which is preliminary data.</text>
</comment>
<accession>A0A941F528</accession>
<evidence type="ECO:0000313" key="1">
    <source>
        <dbReference type="EMBL" id="MBR8537003.1"/>
    </source>
</evidence>
<keyword evidence="2" id="KW-1185">Reference proteome</keyword>
<dbReference type="EMBL" id="JAGTAR010000025">
    <property type="protein sequence ID" value="MBR8537003.1"/>
    <property type="molecule type" value="Genomic_DNA"/>
</dbReference>
<reference evidence="1" key="2">
    <citation type="submission" date="2021-04" db="EMBL/GenBank/DDBJ databases">
        <authorList>
            <person name="Zhang T."/>
            <person name="Zhang Y."/>
            <person name="Lu D."/>
            <person name="Zuo D."/>
            <person name="Du Z."/>
        </authorList>
    </citation>
    <scope>NUCLEOTIDE SEQUENCE</scope>
    <source>
        <strain evidence="1">JR1</strain>
    </source>
</reference>
<name>A0A941F528_9BACT</name>
<evidence type="ECO:0000313" key="2">
    <source>
        <dbReference type="Proteomes" id="UP000679220"/>
    </source>
</evidence>